<dbReference type="PANTHER" id="PTHR34853:SF1">
    <property type="entry name" value="LIPASE 5"/>
    <property type="match status" value="1"/>
</dbReference>
<dbReference type="SUPFAM" id="SSF53474">
    <property type="entry name" value="alpha/beta-Hydrolases"/>
    <property type="match status" value="1"/>
</dbReference>
<dbReference type="EMBL" id="JABBYC010000007">
    <property type="protein sequence ID" value="MBL0885928.1"/>
    <property type="molecule type" value="Genomic_DNA"/>
</dbReference>
<protein>
    <submittedName>
        <fullName evidence="3">Lipase</fullName>
    </submittedName>
</protein>
<dbReference type="RefSeq" id="WP_201845775.1">
    <property type="nucleotide sequence ID" value="NZ_JABBYC010000007.1"/>
</dbReference>
<feature type="compositionally biased region" description="Basic and acidic residues" evidence="1">
    <location>
        <begin position="54"/>
        <end position="65"/>
    </location>
</feature>
<evidence type="ECO:0000256" key="1">
    <source>
        <dbReference type="SAM" id="MobiDB-lite"/>
    </source>
</evidence>
<dbReference type="Proteomes" id="UP000675409">
    <property type="component" value="Unassembled WGS sequence"/>
</dbReference>
<reference evidence="3 4" key="1">
    <citation type="journal article" date="2021" name="Arch. Microbiol.">
        <title>Myceligenerans indicum sp. nov., an actinobacterium isolated from mangrove sediment of Sundarbans, India.</title>
        <authorList>
            <person name="Asha K."/>
            <person name="Bhadury P."/>
        </authorList>
    </citation>
    <scope>NUCLEOTIDE SEQUENCE [LARGE SCALE GENOMIC DNA]</scope>
    <source>
        <strain evidence="3 4">I2</strain>
    </source>
</reference>
<sequence length="431" mass="44836">MTTHPYRRRTVRSAIGALVAAALLGAATAVPATADPAGPAAAPSQATTETVPPPHEDPFYDLPPHLDRKRDGTVLRWRALPADALAVPAPARVWQLLYKTRDNAGHATATAGTLLVPVGRPAGGASTRPLVSYQTPEDGLSTSCAPSYLLRAGATGPAGTLAQARFDGEQVAAAVRRGWAVMVPDYEGPASEFLGAGAAAHGVLDGIRAARSFRNAHVGRRAPVTMWGYSGGGFATAAAAQLQRRYAPELRISGVAVGGVPADLNAVLRSVSGQPYSGWIPFGLAALRNTYPDADIDQYLNASARAYADDVAHDCAGEAVISGPAFADLDQFEARPGSLTRGAFHEFAHDVSPVGIGGTPTAPVYMYHGTADELLPISGARELAAQYRSRGADVVLTEHEGQNHGSEQEYGVAGAVAFLEQQLVLPGRTAD</sequence>
<dbReference type="Gene3D" id="3.40.50.1820">
    <property type="entry name" value="alpha/beta hydrolase"/>
    <property type="match status" value="1"/>
</dbReference>
<feature type="chain" id="PRO_5046698796" evidence="2">
    <location>
        <begin position="35"/>
        <end position="431"/>
    </location>
</feature>
<dbReference type="Gene3D" id="1.10.260.130">
    <property type="match status" value="1"/>
</dbReference>
<accession>A0ABS1LII0</accession>
<keyword evidence="2" id="KW-0732">Signal</keyword>
<evidence type="ECO:0000313" key="3">
    <source>
        <dbReference type="EMBL" id="MBL0885928.1"/>
    </source>
</evidence>
<evidence type="ECO:0000256" key="2">
    <source>
        <dbReference type="SAM" id="SignalP"/>
    </source>
</evidence>
<dbReference type="InterPro" id="IPR006311">
    <property type="entry name" value="TAT_signal"/>
</dbReference>
<dbReference type="Pfam" id="PF03583">
    <property type="entry name" value="LIP"/>
    <property type="match status" value="1"/>
</dbReference>
<comment type="caution">
    <text evidence="3">The sequence shown here is derived from an EMBL/GenBank/DDBJ whole genome shotgun (WGS) entry which is preliminary data.</text>
</comment>
<dbReference type="PROSITE" id="PS51318">
    <property type="entry name" value="TAT"/>
    <property type="match status" value="1"/>
</dbReference>
<feature type="compositionally biased region" description="Low complexity" evidence="1">
    <location>
        <begin position="33"/>
        <end position="48"/>
    </location>
</feature>
<dbReference type="PIRSF" id="PIRSF029171">
    <property type="entry name" value="Esterase_LipA"/>
    <property type="match status" value="1"/>
</dbReference>
<gene>
    <name evidence="3" type="ORF">HGK34_06500</name>
</gene>
<dbReference type="PANTHER" id="PTHR34853">
    <property type="match status" value="1"/>
</dbReference>
<feature type="signal peptide" evidence="2">
    <location>
        <begin position="1"/>
        <end position="34"/>
    </location>
</feature>
<dbReference type="InterPro" id="IPR029058">
    <property type="entry name" value="AB_hydrolase_fold"/>
</dbReference>
<keyword evidence="4" id="KW-1185">Reference proteome</keyword>
<feature type="region of interest" description="Disordered" evidence="1">
    <location>
        <begin position="33"/>
        <end position="65"/>
    </location>
</feature>
<organism evidence="3 4">
    <name type="scientific">Myceligenerans indicum</name>
    <dbReference type="NCBI Taxonomy" id="2593663"/>
    <lineage>
        <taxon>Bacteria</taxon>
        <taxon>Bacillati</taxon>
        <taxon>Actinomycetota</taxon>
        <taxon>Actinomycetes</taxon>
        <taxon>Micrococcales</taxon>
        <taxon>Promicromonosporaceae</taxon>
        <taxon>Myceligenerans</taxon>
    </lineage>
</organism>
<evidence type="ECO:0000313" key="4">
    <source>
        <dbReference type="Proteomes" id="UP000675409"/>
    </source>
</evidence>
<proteinExistence type="predicted"/>
<name>A0ABS1LII0_9MICO</name>
<dbReference type="InterPro" id="IPR005152">
    <property type="entry name" value="Lipase_secreted"/>
</dbReference>